<evidence type="ECO:0000313" key="2">
    <source>
        <dbReference type="Proteomes" id="UP001732700"/>
    </source>
</evidence>
<evidence type="ECO:0000313" key="1">
    <source>
        <dbReference type="EnsemblPlants" id="AVESA.00010b.r2.4AG0577630.1.CDS"/>
    </source>
</evidence>
<dbReference type="EnsemblPlants" id="AVESA.00010b.r2.4AG0577630.1">
    <property type="protein sequence ID" value="AVESA.00010b.r2.4AG0577630.1.CDS"/>
    <property type="gene ID" value="AVESA.00010b.r2.4AG0577630"/>
</dbReference>
<organism evidence="1 2">
    <name type="scientific">Avena sativa</name>
    <name type="common">Oat</name>
    <dbReference type="NCBI Taxonomy" id="4498"/>
    <lineage>
        <taxon>Eukaryota</taxon>
        <taxon>Viridiplantae</taxon>
        <taxon>Streptophyta</taxon>
        <taxon>Embryophyta</taxon>
        <taxon>Tracheophyta</taxon>
        <taxon>Spermatophyta</taxon>
        <taxon>Magnoliopsida</taxon>
        <taxon>Liliopsida</taxon>
        <taxon>Poales</taxon>
        <taxon>Poaceae</taxon>
        <taxon>BOP clade</taxon>
        <taxon>Pooideae</taxon>
        <taxon>Poodae</taxon>
        <taxon>Poeae</taxon>
        <taxon>Poeae Chloroplast Group 1 (Aveneae type)</taxon>
        <taxon>Aveninae</taxon>
        <taxon>Avena</taxon>
    </lineage>
</organism>
<proteinExistence type="predicted"/>
<dbReference type="Proteomes" id="UP001732700">
    <property type="component" value="Chromosome 4A"/>
</dbReference>
<accession>A0ACD5W4W0</accession>
<keyword evidence="2" id="KW-1185">Reference proteome</keyword>
<reference evidence="1" key="1">
    <citation type="submission" date="2021-05" db="EMBL/GenBank/DDBJ databases">
        <authorList>
            <person name="Scholz U."/>
            <person name="Mascher M."/>
            <person name="Fiebig A."/>
        </authorList>
    </citation>
    <scope>NUCLEOTIDE SEQUENCE [LARGE SCALE GENOMIC DNA]</scope>
</reference>
<name>A0ACD5W4W0_AVESA</name>
<reference evidence="1" key="2">
    <citation type="submission" date="2025-09" db="UniProtKB">
        <authorList>
            <consortium name="EnsemblPlants"/>
        </authorList>
    </citation>
    <scope>IDENTIFICATION</scope>
</reference>
<protein>
    <submittedName>
        <fullName evidence="1">Uncharacterized protein</fullName>
    </submittedName>
</protein>
<sequence>MADALHRRPLLLAVVAVADLLPRAAAVRPFVLVLSGGDFLKDASGAHPSLPSGDGDADDWDDFADDSPATDPLLSPSSWVPLLDPSTPSPSDDEPDSPSDALFVVGARAMISAVSTGDDAAFSTASAQIEAAAAGGHPGAQSALAFLTGAGMTRPVSRSRAFLLHKFAADAGDLQSMMALAYSYFHQEG</sequence>